<accession>A0A0A9YLQ6</accession>
<reference evidence="2" key="2">
    <citation type="submission" date="2014-07" db="EMBL/GenBank/DDBJ databases">
        <authorList>
            <person name="Hull J."/>
        </authorList>
    </citation>
    <scope>NUCLEOTIDE SEQUENCE</scope>
</reference>
<feature type="non-terminal residue" evidence="2">
    <location>
        <position position="392"/>
    </location>
</feature>
<protein>
    <submittedName>
        <fullName evidence="2">Uncharacterized protein</fullName>
    </submittedName>
</protein>
<dbReference type="AlphaFoldDB" id="A0A0A9YLQ6"/>
<gene>
    <name evidence="2" type="ORF">CM83_12839</name>
</gene>
<reference evidence="2" key="1">
    <citation type="journal article" date="2014" name="PLoS ONE">
        <title>Transcriptome-Based Identification of ABC Transporters in the Western Tarnished Plant Bug Lygus hesperus.</title>
        <authorList>
            <person name="Hull J.J."/>
            <person name="Chaney K."/>
            <person name="Geib S.M."/>
            <person name="Fabrick J.A."/>
            <person name="Brent C.S."/>
            <person name="Walsh D."/>
            <person name="Lavine L.C."/>
        </authorList>
    </citation>
    <scope>NUCLEOTIDE SEQUENCE</scope>
</reference>
<sequence>MHGSKVGPDPQYRMTERVLDQRSNKNAGFASATSSSSSINDSLLKRFTMPVFQEHKYPSAGTRTGKDTQAFKPDKTAVSSNFHVTGLSKVTAKNCRKDMPRILGMRTVISKTENADHSVHQMPSNCRFDVCERNINDASTVIRNINILRNGKLGNSQCRDDQRGPGSVGARGIPKQIPKILVTRRLIDSIEDGEHGIAGIAPTRTAGDRRGSSEKGSAGRACDNTLTIQDAKFGKLIRNNVHGECRNDESGRIIDNLKAESTSQEEFVKTEGNNAKNTTKDTEYEHVSSMCGERKPNLAGLVFDASKLSRSIKTSSTNGVQNQKRDFQYQCRQKRSENKEKTALRVMNYCFEGHVTTPVPLKFENRRLLSVDKVCCGRDGVKKKDRQYGSNF</sequence>
<name>A0A0A9YLQ6_LYGHE</name>
<feature type="region of interest" description="Disordered" evidence="1">
    <location>
        <begin position="198"/>
        <end position="220"/>
    </location>
</feature>
<evidence type="ECO:0000256" key="1">
    <source>
        <dbReference type="SAM" id="MobiDB-lite"/>
    </source>
</evidence>
<proteinExistence type="predicted"/>
<dbReference type="EMBL" id="GBHO01009602">
    <property type="protein sequence ID" value="JAG34002.1"/>
    <property type="molecule type" value="Transcribed_RNA"/>
</dbReference>
<evidence type="ECO:0000313" key="2">
    <source>
        <dbReference type="EMBL" id="JAG34002.1"/>
    </source>
</evidence>
<organism evidence="2">
    <name type="scientific">Lygus hesperus</name>
    <name type="common">Western plant bug</name>
    <dbReference type="NCBI Taxonomy" id="30085"/>
    <lineage>
        <taxon>Eukaryota</taxon>
        <taxon>Metazoa</taxon>
        <taxon>Ecdysozoa</taxon>
        <taxon>Arthropoda</taxon>
        <taxon>Hexapoda</taxon>
        <taxon>Insecta</taxon>
        <taxon>Pterygota</taxon>
        <taxon>Neoptera</taxon>
        <taxon>Paraneoptera</taxon>
        <taxon>Hemiptera</taxon>
        <taxon>Heteroptera</taxon>
        <taxon>Panheteroptera</taxon>
        <taxon>Cimicomorpha</taxon>
        <taxon>Miridae</taxon>
        <taxon>Mirini</taxon>
        <taxon>Lygus</taxon>
    </lineage>
</organism>